<reference evidence="1 2" key="1">
    <citation type="submission" date="2015-11" db="EMBL/GenBank/DDBJ databases">
        <title>Expanding the genomic diversity of Burkholderia species for the development of highly accurate diagnostics.</title>
        <authorList>
            <person name="Sahl J."/>
            <person name="Keim P."/>
            <person name="Wagner D."/>
        </authorList>
    </citation>
    <scope>NUCLEOTIDE SEQUENCE [LARGE SCALE GENOMIC DNA]</scope>
    <source>
        <strain evidence="1 2">MSMB1808WGS</strain>
    </source>
</reference>
<organism evidence="1 2">
    <name type="scientific">Burkholderia ubonensis</name>
    <dbReference type="NCBI Taxonomy" id="101571"/>
    <lineage>
        <taxon>Bacteria</taxon>
        <taxon>Pseudomonadati</taxon>
        <taxon>Pseudomonadota</taxon>
        <taxon>Betaproteobacteria</taxon>
        <taxon>Burkholderiales</taxon>
        <taxon>Burkholderiaceae</taxon>
        <taxon>Burkholderia</taxon>
        <taxon>Burkholderia cepacia complex</taxon>
    </lineage>
</organism>
<comment type="caution">
    <text evidence="1">The sequence shown here is derived from an EMBL/GenBank/DDBJ whole genome shotgun (WGS) entry which is preliminary data.</text>
</comment>
<accession>A0AAW3MU40</accession>
<dbReference type="AlphaFoldDB" id="A0AAW3MU40"/>
<name>A0AAW3MU40_9BURK</name>
<sequence length="77" mass="8434">MTHKLILQKGDFVRVKVSSDFRPGQDGMVVAADDGKAVGLMFACDRHNQLPADLGITFTGLTEEWQLSELDLTSACH</sequence>
<gene>
    <name evidence="1" type="ORF">WJ96_06000</name>
</gene>
<proteinExistence type="predicted"/>
<dbReference type="Proteomes" id="UP000056453">
    <property type="component" value="Unassembled WGS sequence"/>
</dbReference>
<protein>
    <submittedName>
        <fullName evidence="1">Uncharacterized protein</fullName>
    </submittedName>
</protein>
<dbReference type="RefSeq" id="WP_059925144.1">
    <property type="nucleotide sequence ID" value="NZ_LPBG01000047.1"/>
</dbReference>
<dbReference type="EMBL" id="LPBJ01000047">
    <property type="protein sequence ID" value="KVP98122.1"/>
    <property type="molecule type" value="Genomic_DNA"/>
</dbReference>
<evidence type="ECO:0000313" key="2">
    <source>
        <dbReference type="Proteomes" id="UP000056453"/>
    </source>
</evidence>
<keyword evidence="2" id="KW-1185">Reference proteome</keyword>
<evidence type="ECO:0000313" key="1">
    <source>
        <dbReference type="EMBL" id="KVP98122.1"/>
    </source>
</evidence>